<dbReference type="HOGENOM" id="CLU_146776_1_0_7"/>
<organism evidence="2 3">
    <name type="scientific">Geotalea uraniireducens (strain Rf4)</name>
    <name type="common">Geobacter uraniireducens</name>
    <dbReference type="NCBI Taxonomy" id="351605"/>
    <lineage>
        <taxon>Bacteria</taxon>
        <taxon>Pseudomonadati</taxon>
        <taxon>Thermodesulfobacteriota</taxon>
        <taxon>Desulfuromonadia</taxon>
        <taxon>Geobacterales</taxon>
        <taxon>Geobacteraceae</taxon>
        <taxon>Geotalea</taxon>
    </lineage>
</organism>
<protein>
    <submittedName>
        <fullName evidence="2">Type IV pilus assembly PilZ</fullName>
    </submittedName>
</protein>
<dbReference type="AlphaFoldDB" id="A5GFD9"/>
<dbReference type="Pfam" id="PF07238">
    <property type="entry name" value="PilZ"/>
    <property type="match status" value="1"/>
</dbReference>
<dbReference type="KEGG" id="gur:Gura_1954"/>
<dbReference type="SUPFAM" id="SSF141371">
    <property type="entry name" value="PilZ domain-like"/>
    <property type="match status" value="1"/>
</dbReference>
<gene>
    <name evidence="2" type="ordered locus">Gura_1954</name>
</gene>
<feature type="domain" description="PilZ" evidence="1">
    <location>
        <begin position="7"/>
        <end position="88"/>
    </location>
</feature>
<evidence type="ECO:0000313" key="3">
    <source>
        <dbReference type="Proteomes" id="UP000006695"/>
    </source>
</evidence>
<evidence type="ECO:0000313" key="2">
    <source>
        <dbReference type="EMBL" id="ABQ26144.1"/>
    </source>
</evidence>
<dbReference type="InterPro" id="IPR009875">
    <property type="entry name" value="PilZ_domain"/>
</dbReference>
<name>A5GFD9_GEOUR</name>
<sequence>MENTLMERRKFARLALHSDASIKHDDTVIMGVVENLSMKGVFVNTTEKIPLNDSVEVTIYTYSTPDQLCDLQATVVRVTETGIGLEFEKTILD</sequence>
<proteinExistence type="predicted"/>
<evidence type="ECO:0000259" key="1">
    <source>
        <dbReference type="Pfam" id="PF07238"/>
    </source>
</evidence>
<dbReference type="EMBL" id="CP000698">
    <property type="protein sequence ID" value="ABQ26144.1"/>
    <property type="molecule type" value="Genomic_DNA"/>
</dbReference>
<dbReference type="Proteomes" id="UP000006695">
    <property type="component" value="Chromosome"/>
</dbReference>
<dbReference type="RefSeq" id="WP_011938847.1">
    <property type="nucleotide sequence ID" value="NC_009483.1"/>
</dbReference>
<dbReference type="Gene3D" id="2.40.10.220">
    <property type="entry name" value="predicted glycosyltransferase like domains"/>
    <property type="match status" value="1"/>
</dbReference>
<reference evidence="2 3" key="1">
    <citation type="submission" date="2007-05" db="EMBL/GenBank/DDBJ databases">
        <title>Complete sequence of Geobacter uraniireducens Rf4.</title>
        <authorList>
            <consortium name="US DOE Joint Genome Institute"/>
            <person name="Copeland A."/>
            <person name="Lucas S."/>
            <person name="Lapidus A."/>
            <person name="Barry K."/>
            <person name="Detter J.C."/>
            <person name="Glavina del Rio T."/>
            <person name="Hammon N."/>
            <person name="Israni S."/>
            <person name="Dalin E."/>
            <person name="Tice H."/>
            <person name="Pitluck S."/>
            <person name="Chertkov O."/>
            <person name="Brettin T."/>
            <person name="Bruce D."/>
            <person name="Han C."/>
            <person name="Schmutz J."/>
            <person name="Larimer F."/>
            <person name="Land M."/>
            <person name="Hauser L."/>
            <person name="Kyrpides N."/>
            <person name="Mikhailova N."/>
            <person name="Shelobolina E."/>
            <person name="Aklujkar M."/>
            <person name="Lovley D."/>
            <person name="Richardson P."/>
        </authorList>
    </citation>
    <scope>NUCLEOTIDE SEQUENCE [LARGE SCALE GENOMIC DNA]</scope>
    <source>
        <strain evidence="2 3">Rf4</strain>
    </source>
</reference>
<accession>A5GFD9</accession>
<dbReference type="GO" id="GO:0035438">
    <property type="term" value="F:cyclic-di-GMP binding"/>
    <property type="evidence" value="ECO:0007669"/>
    <property type="project" value="InterPro"/>
</dbReference>
<keyword evidence="3" id="KW-1185">Reference proteome</keyword>